<dbReference type="KEGG" id="nah:F5544_05475"/>
<accession>A0A6G9Y7D9</accession>
<gene>
    <name evidence="1" type="ORF">F5544_05475</name>
</gene>
<organism evidence="1 2">
    <name type="scientific">Nocardia arthritidis</name>
    <dbReference type="NCBI Taxonomy" id="228602"/>
    <lineage>
        <taxon>Bacteria</taxon>
        <taxon>Bacillati</taxon>
        <taxon>Actinomycetota</taxon>
        <taxon>Actinomycetes</taxon>
        <taxon>Mycobacteriales</taxon>
        <taxon>Nocardiaceae</taxon>
        <taxon>Nocardia</taxon>
    </lineage>
</organism>
<dbReference type="InterPro" id="IPR036689">
    <property type="entry name" value="ESAT-6-like_sf"/>
</dbReference>
<proteinExistence type="predicted"/>
<dbReference type="SUPFAM" id="SSF140453">
    <property type="entry name" value="EsxAB dimer-like"/>
    <property type="match status" value="1"/>
</dbReference>
<reference evidence="1 2" key="1">
    <citation type="journal article" date="2019" name="ACS Chem. Biol.">
        <title>Identification and Mobilization of a Cryptic Antibiotic Biosynthesis Gene Locus from a Human-Pathogenic Nocardia Isolate.</title>
        <authorList>
            <person name="Herisse M."/>
            <person name="Ishida K."/>
            <person name="Porter J.L."/>
            <person name="Howden B."/>
            <person name="Hertweck C."/>
            <person name="Stinear T.P."/>
            <person name="Pidot S.J."/>
        </authorList>
    </citation>
    <scope>NUCLEOTIDE SEQUENCE [LARGE SCALE GENOMIC DNA]</scope>
    <source>
        <strain evidence="1 2">AUSMDU00012717</strain>
    </source>
</reference>
<dbReference type="AlphaFoldDB" id="A0A6G9Y7D9"/>
<protein>
    <recommendedName>
        <fullName evidence="3">WXG100 family type VII secretion target</fullName>
    </recommendedName>
</protein>
<evidence type="ECO:0000313" key="2">
    <source>
        <dbReference type="Proteomes" id="UP000503540"/>
    </source>
</evidence>
<sequence length="100" mass="11216">MSDGEMLYDPAYINPLADALGKGHADLITEEGHLDQYGSKLQSAWQENKGFIDGFHPVMNDWKNHQDEIKQVLNQVARQVENALHRALSTDHKVGDGFAQ</sequence>
<dbReference type="Gene3D" id="1.10.287.1060">
    <property type="entry name" value="ESAT-6-like"/>
    <property type="match status" value="1"/>
</dbReference>
<name>A0A6G9Y7D9_9NOCA</name>
<dbReference type="RefSeq" id="WP_167472173.1">
    <property type="nucleotide sequence ID" value="NZ_CP046172.1"/>
</dbReference>
<evidence type="ECO:0008006" key="3">
    <source>
        <dbReference type="Google" id="ProtNLM"/>
    </source>
</evidence>
<dbReference type="EMBL" id="CP046172">
    <property type="protein sequence ID" value="QIS09007.1"/>
    <property type="molecule type" value="Genomic_DNA"/>
</dbReference>
<dbReference type="Proteomes" id="UP000503540">
    <property type="component" value="Chromosome"/>
</dbReference>
<keyword evidence="2" id="KW-1185">Reference proteome</keyword>
<evidence type="ECO:0000313" key="1">
    <source>
        <dbReference type="EMBL" id="QIS09007.1"/>
    </source>
</evidence>